<evidence type="ECO:0000256" key="1">
    <source>
        <dbReference type="ARBA" id="ARBA00004926"/>
    </source>
</evidence>
<keyword evidence="4 9" id="KW-0312">Gluconeogenesis</keyword>
<evidence type="ECO:0000256" key="3">
    <source>
        <dbReference type="ARBA" id="ARBA00011952"/>
    </source>
</evidence>
<evidence type="ECO:0000313" key="10">
    <source>
        <dbReference type="EMBL" id="MCO6047841.1"/>
    </source>
</evidence>
<comment type="caution">
    <text evidence="10">The sequence shown here is derived from an EMBL/GenBank/DDBJ whole genome shotgun (WGS) entry which is preliminary data.</text>
</comment>
<dbReference type="CDD" id="cd05015">
    <property type="entry name" value="SIS_PGI_1"/>
    <property type="match status" value="1"/>
</dbReference>
<keyword evidence="7 9" id="KW-0413">Isomerase</keyword>
<dbReference type="EMBL" id="JAMXLR010000092">
    <property type="protein sequence ID" value="MCO6047841.1"/>
    <property type="molecule type" value="Genomic_DNA"/>
</dbReference>
<evidence type="ECO:0000256" key="9">
    <source>
        <dbReference type="RuleBase" id="RU000612"/>
    </source>
</evidence>
<dbReference type="GO" id="GO:0051156">
    <property type="term" value="P:glucose 6-phosphate metabolic process"/>
    <property type="evidence" value="ECO:0007669"/>
    <property type="project" value="TreeGrafter"/>
</dbReference>
<protein>
    <recommendedName>
        <fullName evidence="3 9">Glucose-6-phosphate isomerase</fullName>
        <ecNumber evidence="3 9">5.3.1.9</ecNumber>
    </recommendedName>
</protein>
<dbReference type="PROSITE" id="PS51463">
    <property type="entry name" value="P_GLUCOSE_ISOMERASE_3"/>
    <property type="match status" value="1"/>
</dbReference>
<evidence type="ECO:0000256" key="8">
    <source>
        <dbReference type="ARBA" id="ARBA00029321"/>
    </source>
</evidence>
<dbReference type="InterPro" id="IPR001672">
    <property type="entry name" value="G6P_Isomerase"/>
</dbReference>
<name>A0A9X2FJ46_9BACT</name>
<dbReference type="PANTHER" id="PTHR11469:SF1">
    <property type="entry name" value="GLUCOSE-6-PHOSPHATE ISOMERASE"/>
    <property type="match status" value="1"/>
</dbReference>
<proteinExistence type="inferred from homology"/>
<dbReference type="GO" id="GO:0097367">
    <property type="term" value="F:carbohydrate derivative binding"/>
    <property type="evidence" value="ECO:0007669"/>
    <property type="project" value="InterPro"/>
</dbReference>
<dbReference type="Gene3D" id="3.40.50.10490">
    <property type="entry name" value="Glucose-6-phosphate isomerase like protein, domain 1"/>
    <property type="match status" value="2"/>
</dbReference>
<dbReference type="InterPro" id="IPR035482">
    <property type="entry name" value="SIS_PGI_2"/>
</dbReference>
<dbReference type="EC" id="5.3.1.9" evidence="3 9"/>
<comment type="similarity">
    <text evidence="2 9">Belongs to the GPI family.</text>
</comment>
<organism evidence="10 11">
    <name type="scientific">Aeoliella straminimaris</name>
    <dbReference type="NCBI Taxonomy" id="2954799"/>
    <lineage>
        <taxon>Bacteria</taxon>
        <taxon>Pseudomonadati</taxon>
        <taxon>Planctomycetota</taxon>
        <taxon>Planctomycetia</taxon>
        <taxon>Pirellulales</taxon>
        <taxon>Lacipirellulaceae</taxon>
        <taxon>Aeoliella</taxon>
    </lineage>
</organism>
<dbReference type="InterPro" id="IPR046348">
    <property type="entry name" value="SIS_dom_sf"/>
</dbReference>
<dbReference type="Proteomes" id="UP001155241">
    <property type="component" value="Unassembled WGS sequence"/>
</dbReference>
<dbReference type="InterPro" id="IPR018189">
    <property type="entry name" value="Phosphoglucose_isomerase_CS"/>
</dbReference>
<evidence type="ECO:0000256" key="2">
    <source>
        <dbReference type="ARBA" id="ARBA00006604"/>
    </source>
</evidence>
<comment type="pathway">
    <text evidence="1 9">Carbohydrate degradation; glycolysis; D-glyceraldehyde 3-phosphate and glycerone phosphate from D-glucose: step 2/4.</text>
</comment>
<evidence type="ECO:0000256" key="4">
    <source>
        <dbReference type="ARBA" id="ARBA00022432"/>
    </source>
</evidence>
<dbReference type="GO" id="GO:0006096">
    <property type="term" value="P:glycolytic process"/>
    <property type="evidence" value="ECO:0007669"/>
    <property type="project" value="UniProtKB-KW"/>
</dbReference>
<dbReference type="InterPro" id="IPR035476">
    <property type="entry name" value="SIS_PGI_1"/>
</dbReference>
<reference evidence="10" key="1">
    <citation type="submission" date="2022-06" db="EMBL/GenBank/DDBJ databases">
        <title>Aeoliella straminimaris, a novel planctomycete from sediments.</title>
        <authorList>
            <person name="Vitorino I.R."/>
            <person name="Lage O.M."/>
        </authorList>
    </citation>
    <scope>NUCLEOTIDE SEQUENCE</scope>
    <source>
        <strain evidence="10">ICT_H6.2</strain>
    </source>
</reference>
<comment type="catalytic activity">
    <reaction evidence="8 9">
        <text>alpha-D-glucose 6-phosphate = beta-D-fructose 6-phosphate</text>
        <dbReference type="Rhea" id="RHEA:11816"/>
        <dbReference type="ChEBI" id="CHEBI:57634"/>
        <dbReference type="ChEBI" id="CHEBI:58225"/>
        <dbReference type="EC" id="5.3.1.9"/>
    </reaction>
</comment>
<accession>A0A9X2FJ46</accession>
<dbReference type="GO" id="GO:0006094">
    <property type="term" value="P:gluconeogenesis"/>
    <property type="evidence" value="ECO:0007669"/>
    <property type="project" value="UniProtKB-KW"/>
</dbReference>
<keyword evidence="11" id="KW-1185">Reference proteome</keyword>
<keyword evidence="6 9" id="KW-0324">Glycolysis</keyword>
<dbReference type="PRINTS" id="PR00662">
    <property type="entry name" value="G6PISOMERASE"/>
</dbReference>
<keyword evidence="5" id="KW-0963">Cytoplasm</keyword>
<dbReference type="GO" id="GO:0048029">
    <property type="term" value="F:monosaccharide binding"/>
    <property type="evidence" value="ECO:0007669"/>
    <property type="project" value="TreeGrafter"/>
</dbReference>
<sequence length="459" mass="49600">MLKYNLDGTLIGTGGLKAADLEKLAKPLTSIREEVLAEADLWAAGGEVPEAKQPLDAGFHLMPNRLLDELASEGDSSELARLQATADRMTELVDKVVVLGIGGSYMGARALLEACCHPYYNQVAPTLRDGRPEIYFEGNNVDNDATQGLLDLLAGESGDWGIVVISKSGGTLETAAAFRIFLRELAQSVGEESVGKYVVPVTGSSGKLFDLATALGCKELFPVPDGVGGRFSVLSAVGLLPAAIMGLDIEALLHGATEMNEHFASQPFDKNIVLQYVAAAHAMETKHGADIRILSTWGKRLEAVGLWYDQLLAESIGKQEQGAMPLTIVNTRDLHSRGQQHQEGKRDKYITNLIVEEGSREPLAIGESDHNQDQLNELAKKTLPEVLSAAIAGTNKAYRDDNRATADLMLPKLDEYHLGQLLQMLMLATVVEGRLLDINPYGQPGVEAYKKNMNAILRS</sequence>
<evidence type="ECO:0000313" key="11">
    <source>
        <dbReference type="Proteomes" id="UP001155241"/>
    </source>
</evidence>
<dbReference type="CDD" id="cd05016">
    <property type="entry name" value="SIS_PGI_2"/>
    <property type="match status" value="1"/>
</dbReference>
<evidence type="ECO:0000256" key="7">
    <source>
        <dbReference type="ARBA" id="ARBA00023235"/>
    </source>
</evidence>
<evidence type="ECO:0000256" key="5">
    <source>
        <dbReference type="ARBA" id="ARBA00022490"/>
    </source>
</evidence>
<dbReference type="RefSeq" id="WP_252855947.1">
    <property type="nucleotide sequence ID" value="NZ_JAMXLR010000092.1"/>
</dbReference>
<dbReference type="Pfam" id="PF00342">
    <property type="entry name" value="PGI"/>
    <property type="match status" value="2"/>
</dbReference>
<dbReference type="AlphaFoldDB" id="A0A9X2FJ46"/>
<dbReference type="GO" id="GO:0005829">
    <property type="term" value="C:cytosol"/>
    <property type="evidence" value="ECO:0007669"/>
    <property type="project" value="TreeGrafter"/>
</dbReference>
<evidence type="ECO:0000256" key="6">
    <source>
        <dbReference type="ARBA" id="ARBA00023152"/>
    </source>
</evidence>
<dbReference type="GO" id="GO:0004347">
    <property type="term" value="F:glucose-6-phosphate isomerase activity"/>
    <property type="evidence" value="ECO:0007669"/>
    <property type="project" value="UniProtKB-EC"/>
</dbReference>
<dbReference type="SUPFAM" id="SSF53697">
    <property type="entry name" value="SIS domain"/>
    <property type="match status" value="1"/>
</dbReference>
<gene>
    <name evidence="10" type="ORF">NG895_28380</name>
</gene>
<dbReference type="PROSITE" id="PS00765">
    <property type="entry name" value="P_GLUCOSE_ISOMERASE_1"/>
    <property type="match status" value="1"/>
</dbReference>
<dbReference type="PANTHER" id="PTHR11469">
    <property type="entry name" value="GLUCOSE-6-PHOSPHATE ISOMERASE"/>
    <property type="match status" value="1"/>
</dbReference>
<dbReference type="FunFam" id="3.40.50.10490:FF:000016">
    <property type="entry name" value="Glucose-6-phosphate isomerase"/>
    <property type="match status" value="1"/>
</dbReference>